<protein>
    <submittedName>
        <fullName evidence="2">Uncharacterized protein</fullName>
    </submittedName>
</protein>
<gene>
    <name evidence="2" type="ORF">POVWA1_072380</name>
</gene>
<evidence type="ECO:0000313" key="2">
    <source>
        <dbReference type="EMBL" id="SBT55805.1"/>
    </source>
</evidence>
<dbReference type="Proteomes" id="UP000078555">
    <property type="component" value="Unassembled WGS sequence"/>
</dbReference>
<evidence type="ECO:0000256" key="1">
    <source>
        <dbReference type="SAM" id="MobiDB-lite"/>
    </source>
</evidence>
<feature type="compositionally biased region" description="Basic and acidic residues" evidence="1">
    <location>
        <begin position="70"/>
        <end position="88"/>
    </location>
</feature>
<keyword evidence="3" id="KW-1185">Reference proteome</keyword>
<name>A0A1A9AGW5_PLAOA</name>
<sequence length="88" mass="9964">MSVLRSAKFVGAANARTRSNRSHFVKGKPSFGGREGKNKEWLVHPRGKLFKLVRYRGSVLGEHLQRRKSNKGEDIAERGTKLEGRCDQ</sequence>
<dbReference type="EMBL" id="FLRD01000887">
    <property type="protein sequence ID" value="SBT55805.1"/>
    <property type="molecule type" value="Genomic_DNA"/>
</dbReference>
<dbReference type="AlphaFoldDB" id="A0A1A9AGW5"/>
<organism evidence="2 3">
    <name type="scientific">Plasmodium ovale wallikeri</name>
    <dbReference type="NCBI Taxonomy" id="864142"/>
    <lineage>
        <taxon>Eukaryota</taxon>
        <taxon>Sar</taxon>
        <taxon>Alveolata</taxon>
        <taxon>Apicomplexa</taxon>
        <taxon>Aconoidasida</taxon>
        <taxon>Haemosporida</taxon>
        <taxon>Plasmodiidae</taxon>
        <taxon>Plasmodium</taxon>
        <taxon>Plasmodium (Plasmodium)</taxon>
    </lineage>
</organism>
<accession>A0A1A9AGW5</accession>
<feature type="region of interest" description="Disordered" evidence="1">
    <location>
        <begin position="11"/>
        <end position="38"/>
    </location>
</feature>
<reference evidence="3" key="1">
    <citation type="submission" date="2016-05" db="EMBL/GenBank/DDBJ databases">
        <authorList>
            <person name="Naeem Raeece"/>
        </authorList>
    </citation>
    <scope>NUCLEOTIDE SEQUENCE [LARGE SCALE GENOMIC DNA]</scope>
</reference>
<evidence type="ECO:0000313" key="3">
    <source>
        <dbReference type="Proteomes" id="UP000078555"/>
    </source>
</evidence>
<feature type="region of interest" description="Disordered" evidence="1">
    <location>
        <begin position="64"/>
        <end position="88"/>
    </location>
</feature>
<proteinExistence type="predicted"/>